<evidence type="ECO:0000256" key="5">
    <source>
        <dbReference type="ARBA" id="ARBA00023004"/>
    </source>
</evidence>
<evidence type="ECO:0000256" key="4">
    <source>
        <dbReference type="ARBA" id="ARBA00022982"/>
    </source>
</evidence>
<keyword evidence="8" id="KW-0732">Signal</keyword>
<feature type="domain" description="Cytochrome c" evidence="9">
    <location>
        <begin position="61"/>
        <end position="161"/>
    </location>
</feature>
<keyword evidence="3 6" id="KW-0479">Metal-binding</keyword>
<sequence length="163" mass="17631">MTRKAVLTSVVLTLILAACGESDSATPSPQPQTHGGAPETTATADEAQAILSGLGEPYASANLDNGRRLFRRCASCHTLGADDRHLVGPNLHGMFGRQVGEAEGFRFSRALEQADFVWTKAELDQWLANPRTYLPGNRMSFAGLRDESDRNDLIAFLAVETAR</sequence>
<dbReference type="Proteomes" id="UP000648722">
    <property type="component" value="Unassembled WGS sequence"/>
</dbReference>
<evidence type="ECO:0000256" key="8">
    <source>
        <dbReference type="SAM" id="SignalP"/>
    </source>
</evidence>
<dbReference type="PROSITE" id="PS51007">
    <property type="entry name" value="CYTC"/>
    <property type="match status" value="1"/>
</dbReference>
<accession>A0ABQ1XZW9</accession>
<name>A0ABQ1XZW9_9PROT</name>
<keyword evidence="11" id="KW-1185">Reference proteome</keyword>
<keyword evidence="1" id="KW-0813">Transport</keyword>
<evidence type="ECO:0000256" key="1">
    <source>
        <dbReference type="ARBA" id="ARBA00022448"/>
    </source>
</evidence>
<dbReference type="InterPro" id="IPR009056">
    <property type="entry name" value="Cyt_c-like_dom"/>
</dbReference>
<feature type="region of interest" description="Disordered" evidence="7">
    <location>
        <begin position="22"/>
        <end position="41"/>
    </location>
</feature>
<dbReference type="Pfam" id="PF00034">
    <property type="entry name" value="Cytochrom_C"/>
    <property type="match status" value="1"/>
</dbReference>
<dbReference type="InterPro" id="IPR002327">
    <property type="entry name" value="Cyt_c_1A/1B"/>
</dbReference>
<dbReference type="EMBL" id="BMFS01000014">
    <property type="protein sequence ID" value="GGH07456.1"/>
    <property type="molecule type" value="Genomic_DNA"/>
</dbReference>
<evidence type="ECO:0000313" key="10">
    <source>
        <dbReference type="EMBL" id="GGH07456.1"/>
    </source>
</evidence>
<gene>
    <name evidence="10" type="ORF">GCM10007420_25170</name>
</gene>
<evidence type="ECO:0000256" key="7">
    <source>
        <dbReference type="SAM" id="MobiDB-lite"/>
    </source>
</evidence>
<dbReference type="Gene3D" id="1.10.760.10">
    <property type="entry name" value="Cytochrome c-like domain"/>
    <property type="match status" value="1"/>
</dbReference>
<reference evidence="11" key="1">
    <citation type="journal article" date="2019" name="Int. J. Syst. Evol. Microbiol.">
        <title>The Global Catalogue of Microorganisms (GCM) 10K type strain sequencing project: providing services to taxonomists for standard genome sequencing and annotation.</title>
        <authorList>
            <consortium name="The Broad Institute Genomics Platform"/>
            <consortium name="The Broad Institute Genome Sequencing Center for Infectious Disease"/>
            <person name="Wu L."/>
            <person name="Ma J."/>
        </authorList>
    </citation>
    <scope>NUCLEOTIDE SEQUENCE [LARGE SCALE GENOMIC DNA]</scope>
    <source>
        <strain evidence="11">CGMCC 1.12766</strain>
    </source>
</reference>
<comment type="caution">
    <text evidence="10">The sequence shown here is derived from an EMBL/GenBank/DDBJ whole genome shotgun (WGS) entry which is preliminary data.</text>
</comment>
<evidence type="ECO:0000313" key="11">
    <source>
        <dbReference type="Proteomes" id="UP000648722"/>
    </source>
</evidence>
<dbReference type="InterPro" id="IPR036909">
    <property type="entry name" value="Cyt_c-like_dom_sf"/>
</dbReference>
<dbReference type="PROSITE" id="PS51257">
    <property type="entry name" value="PROKAR_LIPOPROTEIN"/>
    <property type="match status" value="1"/>
</dbReference>
<evidence type="ECO:0000256" key="6">
    <source>
        <dbReference type="PROSITE-ProRule" id="PRU00433"/>
    </source>
</evidence>
<evidence type="ECO:0000259" key="9">
    <source>
        <dbReference type="PROSITE" id="PS51007"/>
    </source>
</evidence>
<keyword evidence="4" id="KW-0249">Electron transport</keyword>
<feature type="chain" id="PRO_5046770028" description="Cytochrome c domain-containing protein" evidence="8">
    <location>
        <begin position="21"/>
        <end position="163"/>
    </location>
</feature>
<protein>
    <recommendedName>
        <fullName evidence="9">Cytochrome c domain-containing protein</fullName>
    </recommendedName>
</protein>
<evidence type="ECO:0000256" key="2">
    <source>
        <dbReference type="ARBA" id="ARBA00022617"/>
    </source>
</evidence>
<feature type="compositionally biased region" description="Polar residues" evidence="7">
    <location>
        <begin position="23"/>
        <end position="33"/>
    </location>
</feature>
<organism evidence="10 11">
    <name type="scientific">Glycocaulis albus</name>
    <dbReference type="NCBI Taxonomy" id="1382801"/>
    <lineage>
        <taxon>Bacteria</taxon>
        <taxon>Pseudomonadati</taxon>
        <taxon>Pseudomonadota</taxon>
        <taxon>Alphaproteobacteria</taxon>
        <taxon>Maricaulales</taxon>
        <taxon>Maricaulaceae</taxon>
        <taxon>Glycocaulis</taxon>
    </lineage>
</organism>
<dbReference type="RefSeq" id="WP_188452951.1">
    <property type="nucleotide sequence ID" value="NZ_BMFS01000014.1"/>
</dbReference>
<dbReference type="PANTHER" id="PTHR11961">
    <property type="entry name" value="CYTOCHROME C"/>
    <property type="match status" value="1"/>
</dbReference>
<evidence type="ECO:0000256" key="3">
    <source>
        <dbReference type="ARBA" id="ARBA00022723"/>
    </source>
</evidence>
<dbReference type="SUPFAM" id="SSF46626">
    <property type="entry name" value="Cytochrome c"/>
    <property type="match status" value="1"/>
</dbReference>
<dbReference type="PRINTS" id="PR00604">
    <property type="entry name" value="CYTCHRMECIAB"/>
</dbReference>
<keyword evidence="5 6" id="KW-0408">Iron</keyword>
<proteinExistence type="predicted"/>
<keyword evidence="2 6" id="KW-0349">Heme</keyword>
<feature type="signal peptide" evidence="8">
    <location>
        <begin position="1"/>
        <end position="20"/>
    </location>
</feature>